<gene>
    <name evidence="1" type="ORF">ABY42_11880</name>
</gene>
<dbReference type="PROSITE" id="PS51318">
    <property type="entry name" value="TAT"/>
    <property type="match status" value="1"/>
</dbReference>
<organism evidence="1 2">
    <name type="scientific">Haloferax gibbonsii</name>
    <dbReference type="NCBI Taxonomy" id="35746"/>
    <lineage>
        <taxon>Archaea</taxon>
        <taxon>Methanobacteriati</taxon>
        <taxon>Methanobacteriota</taxon>
        <taxon>Stenosarchaea group</taxon>
        <taxon>Halobacteria</taxon>
        <taxon>Halobacteriales</taxon>
        <taxon>Haloferacaceae</taxon>
        <taxon>Haloferax</taxon>
    </lineage>
</organism>
<evidence type="ECO:0000313" key="2">
    <source>
        <dbReference type="Proteomes" id="UP000066124"/>
    </source>
</evidence>
<dbReference type="InterPro" id="IPR006311">
    <property type="entry name" value="TAT_signal"/>
</dbReference>
<name>A0A0K1IVS7_HALGI</name>
<dbReference type="AlphaFoldDB" id="A0A0K1IVS7"/>
<dbReference type="Proteomes" id="UP000066124">
    <property type="component" value="Chromosome"/>
</dbReference>
<sequence length="179" mass="19488">MSTSRTPEVGRRTYLKALGVGALSLGAFASPAAAHRGALQRELASVRAATSKYADVRKAIADGYVLGSPFVPGMGYHYVNHHYIIENYDDEVDITKPAALVYGKNEGNGKEELVLGAAEYLFDEVQEYEGPFPDPFHGDSDDGMWGFAGGHWGLHAWVHVNNPAGTFAPFNSRPQFNEK</sequence>
<dbReference type="GeneID" id="25246664"/>
<protein>
    <submittedName>
        <fullName evidence="1">Uncharacterized protein</fullName>
    </submittedName>
</protein>
<accession>A0A0K1IVS7</accession>
<proteinExistence type="predicted"/>
<dbReference type="PATRIC" id="fig|35746.4.peg.2572"/>
<dbReference type="EMBL" id="CP011947">
    <property type="protein sequence ID" value="AKU08398.1"/>
    <property type="molecule type" value="Genomic_DNA"/>
</dbReference>
<dbReference type="KEGG" id="hgi:ABY42_11880"/>
<reference evidence="2" key="1">
    <citation type="journal article" date="2015" name="J. Biotechnol.">
        <title>Complete genome sequence of Haloferax gibbonsii strain ARA6, a potential producer of polyhydroxyalkanoates and halocins isolated from Araruama, Rio de Janeiro, Brasil.</title>
        <authorList>
            <person name="Pinto L.H."/>
            <person name="D'Alincourt Carvalho-Assef A.P."/>
            <person name="Vieira R.P."/>
            <person name="Clementino M.M."/>
            <person name="Albano R.M."/>
        </authorList>
    </citation>
    <scope>NUCLEOTIDE SEQUENCE [LARGE SCALE GENOMIC DNA]</scope>
    <source>
        <strain evidence="2">ARA6</strain>
    </source>
</reference>
<dbReference type="RefSeq" id="WP_004975347.1">
    <property type="nucleotide sequence ID" value="NZ_CP011947.1"/>
</dbReference>
<evidence type="ECO:0000313" key="1">
    <source>
        <dbReference type="EMBL" id="AKU08398.1"/>
    </source>
</evidence>